<keyword evidence="3" id="KW-0031">Aminopeptidase</keyword>
<feature type="domain" description="Creatinase N-terminal" evidence="2">
    <location>
        <begin position="15"/>
        <end position="166"/>
    </location>
</feature>
<accession>A0A537JU37</accession>
<dbReference type="EMBL" id="VBAK01000168">
    <property type="protein sequence ID" value="TMI87051.1"/>
    <property type="molecule type" value="Genomic_DNA"/>
</dbReference>
<evidence type="ECO:0000259" key="1">
    <source>
        <dbReference type="Pfam" id="PF00557"/>
    </source>
</evidence>
<dbReference type="Pfam" id="PF00557">
    <property type="entry name" value="Peptidase_M24"/>
    <property type="match status" value="1"/>
</dbReference>
<organism evidence="3 4">
    <name type="scientific">Candidatus Segetimicrobium genomatis</name>
    <dbReference type="NCBI Taxonomy" id="2569760"/>
    <lineage>
        <taxon>Bacteria</taxon>
        <taxon>Bacillati</taxon>
        <taxon>Candidatus Sysuimicrobiota</taxon>
        <taxon>Candidatus Sysuimicrobiia</taxon>
        <taxon>Candidatus Sysuimicrobiales</taxon>
        <taxon>Candidatus Segetimicrobiaceae</taxon>
        <taxon>Candidatus Segetimicrobium</taxon>
    </lineage>
</organism>
<dbReference type="Pfam" id="PF01321">
    <property type="entry name" value="Creatinase_N"/>
    <property type="match status" value="1"/>
</dbReference>
<dbReference type="Proteomes" id="UP000318509">
    <property type="component" value="Unassembled WGS sequence"/>
</dbReference>
<dbReference type="InterPro" id="IPR050659">
    <property type="entry name" value="Peptidase_M24B"/>
</dbReference>
<dbReference type="SUPFAM" id="SSF55920">
    <property type="entry name" value="Creatinase/aminopeptidase"/>
    <property type="match status" value="1"/>
</dbReference>
<evidence type="ECO:0000313" key="3">
    <source>
        <dbReference type="EMBL" id="TMI87051.1"/>
    </source>
</evidence>
<evidence type="ECO:0000259" key="2">
    <source>
        <dbReference type="Pfam" id="PF01321"/>
    </source>
</evidence>
<dbReference type="Gene3D" id="3.40.350.10">
    <property type="entry name" value="Creatinase/prolidase N-terminal domain"/>
    <property type="match status" value="1"/>
</dbReference>
<dbReference type="PANTHER" id="PTHR46112:SF2">
    <property type="entry name" value="XAA-PRO AMINOPEPTIDASE P-RELATED"/>
    <property type="match status" value="1"/>
</dbReference>
<gene>
    <name evidence="3" type="ORF">E6H00_16845</name>
</gene>
<dbReference type="InterPro" id="IPR036005">
    <property type="entry name" value="Creatinase/aminopeptidase-like"/>
</dbReference>
<sequence length="400" mass="43598">MSIPHSQLRNEIAQRLGRVQARMREQSYDALIVYGDNKVRGSLRYLTDYFPDRAGWVSLSATETYLFEGAAFVLSSGGEGVLLCDPGLTPSKEVIAGTVVTGGFAASKEVGLSASYVRRLLTEWNARNVGIETWDRFPAPLYLDLVKALPKTAFAKSTIVEELRLVKSPLELELMARGARVGDRAHAAVVEALRRGTPTELELVRAAEAVMRNADPVYEDMVSLSPSLICSGGAVAGSLLHHPRGEKRLERGDVVHWDITSQHEGYAIDTSRTKALGRSTDAQRRAYQTVLTIFDEVLKAARPGVPAVELVTLAVDVARERGYDYWGPFLGHGAGLDLHERPDLVREATPLAANMVLAVEPRLALGEQYLLGVEDMVVVTESGGVSLNGFEKEPFELGDA</sequence>
<reference evidence="3 4" key="1">
    <citation type="journal article" date="2019" name="Nat. Microbiol.">
        <title>Mediterranean grassland soil C-N compound turnover is dependent on rainfall and depth, and is mediated by genomically divergent microorganisms.</title>
        <authorList>
            <person name="Diamond S."/>
            <person name="Andeer P.F."/>
            <person name="Li Z."/>
            <person name="Crits-Christoph A."/>
            <person name="Burstein D."/>
            <person name="Anantharaman K."/>
            <person name="Lane K.R."/>
            <person name="Thomas B.C."/>
            <person name="Pan C."/>
            <person name="Northen T.R."/>
            <person name="Banfield J.F."/>
        </authorList>
    </citation>
    <scope>NUCLEOTIDE SEQUENCE [LARGE SCALE GENOMIC DNA]</scope>
    <source>
        <strain evidence="3">NP_3</strain>
    </source>
</reference>
<dbReference type="AlphaFoldDB" id="A0A537JU37"/>
<comment type="caution">
    <text evidence="3">The sequence shown here is derived from an EMBL/GenBank/DDBJ whole genome shotgun (WGS) entry which is preliminary data.</text>
</comment>
<dbReference type="InterPro" id="IPR000994">
    <property type="entry name" value="Pept_M24"/>
</dbReference>
<feature type="domain" description="Peptidase M24" evidence="1">
    <location>
        <begin position="173"/>
        <end position="381"/>
    </location>
</feature>
<dbReference type="InterPro" id="IPR029149">
    <property type="entry name" value="Creatin/AminoP/Spt16_N"/>
</dbReference>
<dbReference type="InterPro" id="IPR000587">
    <property type="entry name" value="Creatinase_N"/>
</dbReference>
<dbReference type="GO" id="GO:0004177">
    <property type="term" value="F:aminopeptidase activity"/>
    <property type="evidence" value="ECO:0007669"/>
    <property type="project" value="UniProtKB-KW"/>
</dbReference>
<evidence type="ECO:0000313" key="4">
    <source>
        <dbReference type="Proteomes" id="UP000318509"/>
    </source>
</evidence>
<keyword evidence="3" id="KW-0645">Protease</keyword>
<dbReference type="SUPFAM" id="SSF53092">
    <property type="entry name" value="Creatinase/prolidase N-terminal domain"/>
    <property type="match status" value="1"/>
</dbReference>
<dbReference type="CDD" id="cd01066">
    <property type="entry name" value="APP_MetAP"/>
    <property type="match status" value="1"/>
</dbReference>
<dbReference type="Gene3D" id="3.90.230.10">
    <property type="entry name" value="Creatinase/methionine aminopeptidase superfamily"/>
    <property type="match status" value="1"/>
</dbReference>
<name>A0A537JU37_9BACT</name>
<protein>
    <submittedName>
        <fullName evidence="3">Aminopeptidase P family protein</fullName>
    </submittedName>
</protein>
<keyword evidence="3" id="KW-0378">Hydrolase</keyword>
<proteinExistence type="predicted"/>
<dbReference type="PANTHER" id="PTHR46112">
    <property type="entry name" value="AMINOPEPTIDASE"/>
    <property type="match status" value="1"/>
</dbReference>